<accession>A0AAW0FI16</accession>
<comment type="caution">
    <text evidence="1">The sequence shown here is derived from an EMBL/GenBank/DDBJ whole genome shotgun (WGS) entry which is preliminary data.</text>
</comment>
<keyword evidence="2" id="KW-1185">Reference proteome</keyword>
<dbReference type="Proteomes" id="UP001385951">
    <property type="component" value="Unassembled WGS sequence"/>
</dbReference>
<reference evidence="1 2" key="1">
    <citation type="submission" date="2022-09" db="EMBL/GenBank/DDBJ databases">
        <authorList>
            <person name="Palmer J.M."/>
        </authorList>
    </citation>
    <scope>NUCLEOTIDE SEQUENCE [LARGE SCALE GENOMIC DNA]</scope>
    <source>
        <strain evidence="1 2">DSM 7382</strain>
    </source>
</reference>
<proteinExistence type="predicted"/>
<evidence type="ECO:0000313" key="2">
    <source>
        <dbReference type="Proteomes" id="UP001385951"/>
    </source>
</evidence>
<gene>
    <name evidence="1" type="ORF">QCA50_019754</name>
</gene>
<protein>
    <submittedName>
        <fullName evidence="1">Uncharacterized protein</fullName>
    </submittedName>
</protein>
<dbReference type="EMBL" id="JASBNA010000092">
    <property type="protein sequence ID" value="KAK7677253.1"/>
    <property type="molecule type" value="Genomic_DNA"/>
</dbReference>
<sequence>MTEKRRQLAFTYNTSIIMFPPSGILITPRRYGPQHMMDILSMSNRLHHPTRTLCNHFRVRAELNACLM</sequence>
<evidence type="ECO:0000313" key="1">
    <source>
        <dbReference type="EMBL" id="KAK7677253.1"/>
    </source>
</evidence>
<dbReference type="AlphaFoldDB" id="A0AAW0FI16"/>
<organism evidence="1 2">
    <name type="scientific">Cerrena zonata</name>
    <dbReference type="NCBI Taxonomy" id="2478898"/>
    <lineage>
        <taxon>Eukaryota</taxon>
        <taxon>Fungi</taxon>
        <taxon>Dikarya</taxon>
        <taxon>Basidiomycota</taxon>
        <taxon>Agaricomycotina</taxon>
        <taxon>Agaricomycetes</taxon>
        <taxon>Polyporales</taxon>
        <taxon>Cerrenaceae</taxon>
        <taxon>Cerrena</taxon>
    </lineage>
</organism>
<name>A0AAW0FI16_9APHY</name>